<dbReference type="CDD" id="cd07958">
    <property type="entry name" value="Anticodon_Ia_Leu_BEm"/>
    <property type="match status" value="1"/>
</dbReference>
<dbReference type="Proteomes" id="UP001185899">
    <property type="component" value="Unassembled WGS sequence"/>
</dbReference>
<evidence type="ECO:0000259" key="10">
    <source>
        <dbReference type="Pfam" id="PF08264"/>
    </source>
</evidence>
<keyword evidence="3 8" id="KW-0547">Nucleotide-binding</keyword>
<keyword evidence="8" id="KW-0963">Cytoplasm</keyword>
<reference evidence="13 14" key="1">
    <citation type="submission" date="2023-10" db="EMBL/GenBank/DDBJ databases">
        <title>Development of a sustainable strategy for remediation of hydrocarbon-contaminated territories based on the waste exchange concept.</title>
        <authorList>
            <person name="Krivoruchko A."/>
        </authorList>
    </citation>
    <scope>NUCLEOTIDE SEQUENCE [LARGE SCALE GENOMIC DNA]</scope>
    <source>
        <strain evidence="13 14">IEGM 1322</strain>
    </source>
</reference>
<organism evidence="13 14">
    <name type="scientific">Rhodococcus cercidiphylli</name>
    <dbReference type="NCBI Taxonomy" id="489916"/>
    <lineage>
        <taxon>Bacteria</taxon>
        <taxon>Bacillati</taxon>
        <taxon>Actinomycetota</taxon>
        <taxon>Actinomycetes</taxon>
        <taxon>Mycobacteriales</taxon>
        <taxon>Nocardiaceae</taxon>
        <taxon>Rhodococcus</taxon>
    </lineage>
</organism>
<comment type="catalytic activity">
    <reaction evidence="7 8">
        <text>tRNA(Leu) + L-leucine + ATP = L-leucyl-tRNA(Leu) + AMP + diphosphate</text>
        <dbReference type="Rhea" id="RHEA:11688"/>
        <dbReference type="Rhea" id="RHEA-COMP:9613"/>
        <dbReference type="Rhea" id="RHEA-COMP:9622"/>
        <dbReference type="ChEBI" id="CHEBI:30616"/>
        <dbReference type="ChEBI" id="CHEBI:33019"/>
        <dbReference type="ChEBI" id="CHEBI:57427"/>
        <dbReference type="ChEBI" id="CHEBI:78442"/>
        <dbReference type="ChEBI" id="CHEBI:78494"/>
        <dbReference type="ChEBI" id="CHEBI:456215"/>
        <dbReference type="EC" id="6.1.1.4"/>
    </reaction>
</comment>
<keyword evidence="5 8" id="KW-0648">Protein biosynthesis</keyword>
<dbReference type="SUPFAM" id="SSF47323">
    <property type="entry name" value="Anticodon-binding domain of a subclass of class I aminoacyl-tRNA synthetases"/>
    <property type="match status" value="1"/>
</dbReference>
<dbReference type="GO" id="GO:0004823">
    <property type="term" value="F:leucine-tRNA ligase activity"/>
    <property type="evidence" value="ECO:0007669"/>
    <property type="project" value="UniProtKB-EC"/>
</dbReference>
<dbReference type="InterPro" id="IPR025709">
    <property type="entry name" value="Leu_tRNA-synth_edit"/>
</dbReference>
<evidence type="ECO:0000256" key="1">
    <source>
        <dbReference type="ARBA" id="ARBA00005594"/>
    </source>
</evidence>
<dbReference type="Pfam" id="PF13603">
    <property type="entry name" value="tRNA-synt_1_2"/>
    <property type="match status" value="1"/>
</dbReference>
<dbReference type="InterPro" id="IPR002302">
    <property type="entry name" value="Leu-tRNA-ligase"/>
</dbReference>
<evidence type="ECO:0000256" key="3">
    <source>
        <dbReference type="ARBA" id="ARBA00022741"/>
    </source>
</evidence>
<accession>A0ABU4B222</accession>
<comment type="similarity">
    <text evidence="1 8 9">Belongs to the class-I aminoacyl-tRNA synthetase family.</text>
</comment>
<keyword evidence="4 8" id="KW-0067">ATP-binding</keyword>
<dbReference type="InterPro" id="IPR014729">
    <property type="entry name" value="Rossmann-like_a/b/a_fold"/>
</dbReference>
<evidence type="ECO:0000256" key="2">
    <source>
        <dbReference type="ARBA" id="ARBA00022598"/>
    </source>
</evidence>
<feature type="domain" description="Methionyl/Leucyl tRNA synthetase" evidence="11">
    <location>
        <begin position="61"/>
        <end position="165"/>
    </location>
</feature>
<dbReference type="RefSeq" id="WP_317549097.1">
    <property type="nucleotide sequence ID" value="NZ_JAWLKE010000007.1"/>
</dbReference>
<dbReference type="Gene3D" id="1.10.730.10">
    <property type="entry name" value="Isoleucyl-tRNA Synthetase, Domain 1"/>
    <property type="match status" value="2"/>
</dbReference>
<dbReference type="InterPro" id="IPR013155">
    <property type="entry name" value="M/V/L/I-tRNA-synth_anticd-bd"/>
</dbReference>
<dbReference type="InterPro" id="IPR009080">
    <property type="entry name" value="tRNAsynth_Ia_anticodon-bd"/>
</dbReference>
<comment type="subcellular location">
    <subcellularLocation>
        <location evidence="8">Cytoplasm</location>
    </subcellularLocation>
</comment>
<evidence type="ECO:0000256" key="6">
    <source>
        <dbReference type="ARBA" id="ARBA00023146"/>
    </source>
</evidence>
<keyword evidence="6 8" id="KW-0030">Aminoacyl-tRNA synthetase</keyword>
<dbReference type="Pfam" id="PF09334">
    <property type="entry name" value="tRNA-synt_1g"/>
    <property type="match status" value="1"/>
</dbReference>
<dbReference type="SUPFAM" id="SSF50677">
    <property type="entry name" value="ValRS/IleRS/LeuRS editing domain"/>
    <property type="match status" value="1"/>
</dbReference>
<dbReference type="Gene3D" id="3.40.50.620">
    <property type="entry name" value="HUPs"/>
    <property type="match status" value="3"/>
</dbReference>
<dbReference type="InterPro" id="IPR009008">
    <property type="entry name" value="Val/Leu/Ile-tRNA-synth_edit"/>
</dbReference>
<keyword evidence="2 8" id="KW-0436">Ligase</keyword>
<dbReference type="SUPFAM" id="SSF52374">
    <property type="entry name" value="Nucleotidylyl transferase"/>
    <property type="match status" value="1"/>
</dbReference>
<dbReference type="PRINTS" id="PR00985">
    <property type="entry name" value="TRNASYNTHLEU"/>
</dbReference>
<dbReference type="Pfam" id="PF08264">
    <property type="entry name" value="Anticodon_1"/>
    <property type="match status" value="1"/>
</dbReference>
<comment type="caution">
    <text evidence="13">The sequence shown here is derived from an EMBL/GenBank/DDBJ whole genome shotgun (WGS) entry which is preliminary data.</text>
</comment>
<feature type="short sequence motif" description="'KMSKS' region" evidence="8">
    <location>
        <begin position="710"/>
        <end position="714"/>
    </location>
</feature>
<keyword evidence="14" id="KW-1185">Reference proteome</keyword>
<dbReference type="NCBIfam" id="TIGR00396">
    <property type="entry name" value="leuS_bact"/>
    <property type="match status" value="1"/>
</dbReference>
<evidence type="ECO:0000256" key="5">
    <source>
        <dbReference type="ARBA" id="ARBA00022917"/>
    </source>
</evidence>
<evidence type="ECO:0000256" key="7">
    <source>
        <dbReference type="ARBA" id="ARBA00047469"/>
    </source>
</evidence>
<name>A0ABU4B222_9NOCA</name>
<evidence type="ECO:0000256" key="9">
    <source>
        <dbReference type="RuleBase" id="RU363039"/>
    </source>
</evidence>
<evidence type="ECO:0000256" key="4">
    <source>
        <dbReference type="ARBA" id="ARBA00022840"/>
    </source>
</evidence>
<evidence type="ECO:0000259" key="11">
    <source>
        <dbReference type="Pfam" id="PF09334"/>
    </source>
</evidence>
<feature type="binding site" evidence="8">
    <location>
        <position position="713"/>
    </location>
    <ligand>
        <name>ATP</name>
        <dbReference type="ChEBI" id="CHEBI:30616"/>
    </ligand>
</feature>
<evidence type="ECO:0000313" key="13">
    <source>
        <dbReference type="EMBL" id="MDV6232535.1"/>
    </source>
</evidence>
<protein>
    <recommendedName>
        <fullName evidence="8">Leucine--tRNA ligase</fullName>
        <ecNumber evidence="8">6.1.1.4</ecNumber>
    </recommendedName>
    <alternativeName>
        <fullName evidence="8">Leucyl-tRNA synthetase</fullName>
        <shortName evidence="8">LeuRS</shortName>
    </alternativeName>
</protein>
<dbReference type="HAMAP" id="MF_00049_B">
    <property type="entry name" value="Leu_tRNA_synth_B"/>
    <property type="match status" value="1"/>
</dbReference>
<dbReference type="PANTHER" id="PTHR43740:SF2">
    <property type="entry name" value="LEUCINE--TRNA LIGASE, MITOCHONDRIAL"/>
    <property type="match status" value="1"/>
</dbReference>
<evidence type="ECO:0000313" key="14">
    <source>
        <dbReference type="Proteomes" id="UP001185899"/>
    </source>
</evidence>
<dbReference type="EMBL" id="JAWLKE010000007">
    <property type="protein sequence ID" value="MDV6232535.1"/>
    <property type="molecule type" value="Genomic_DNA"/>
</dbReference>
<dbReference type="InterPro" id="IPR015413">
    <property type="entry name" value="Methionyl/Leucyl_tRNA_Synth"/>
</dbReference>
<evidence type="ECO:0000259" key="12">
    <source>
        <dbReference type="Pfam" id="PF13603"/>
    </source>
</evidence>
<comment type="caution">
    <text evidence="8">Lacks conserved residue(s) required for the propagation of feature annotation.</text>
</comment>
<gene>
    <name evidence="8 13" type="primary">leuS</name>
    <name evidence="13" type="ORF">R3P95_18450</name>
</gene>
<dbReference type="EC" id="6.1.1.4" evidence="8"/>
<feature type="domain" description="Leucyl-tRNA synthetase editing" evidence="12">
    <location>
        <begin position="291"/>
        <end position="478"/>
    </location>
</feature>
<feature type="domain" description="Methionyl/Valyl/Leucyl/Isoleucyl-tRNA synthetase anticodon-binding" evidence="10">
    <location>
        <begin position="788"/>
        <end position="902"/>
    </location>
</feature>
<evidence type="ECO:0000256" key="8">
    <source>
        <dbReference type="HAMAP-Rule" id="MF_00049"/>
    </source>
</evidence>
<sequence length="940" mass="104841">MTDSVEAPTESAPEYRYTAELAGHIEEQWQDLWETQGTFDAPNPVGTLAGEVPKDKLFVQDMFPYPSGSGLHVGHPLGYIATDVFARYHRMQGRNVLHALGYDAFGLPAEQYAVQTGTHPRSTTENNITNMRRQLRRLGLGHDRRRSLATTDVDFYHWTQWIFLQIFNSWFDADLGKARPISELEAAFASGERTLDDGRSWESLTVGERREVIDGFRLVYESNSMVNWCPGLGTVLANEEVTADGRSDRGNFPVFRKNLRQWMMRITAYSDRLVDDLEYLDWPEKVKTMQRNWIGRSRGAQVSFSNIEVFTTRPDTLFGATYVVLAPEHELVDGLVAPEWPSDVSDKWTGGAATPAEAVAAYRASIAAKSDLERQENKEKTGVFIGAYVSNPVNGEQVPVFIADYVLTGYGTGAIMAVPGHDARDWEFATAFDLPVREVISGGDVTEAAYVGDGALVNSDFLDGMPVDEAKAAVIARLEADGTGRGTIQYKLRDWLFARQRYWGEPFPIVWDSEGNPHGLPDSALPVELPEVENYAPVSFDPDDAGSEPSPPLAKASDWVEVELDLGDGLQTYTRDTNVMPQWAGSSWYQLRYIDPTNSEAFADPENEKYWVGPRPEIHGPHDPGGVDLYVGGVEHAVLHLLYSRFWHKVLFDLGHVSSSEPYRRLYNQGYIQAFAYTDARGVYVPAAEVIERDGGYFHQDQPVNREYGKMGKSLKNSVSPDEIFAEYGADTLRFYEMSMGPLDTSRPWATKDVVGAQRFLQRVWRLVLDEVTGEVRVTDAKPTEDTLRVLNRVIDGVHADYAALRDNTAGAKLIELTNHITKAYPDGAPRGVVEPLILMLAPLAPHLSEELWSKLGHEKSLAHGPFPRVEKKWLVADTVDYPIQVNGKVRSRITVPADATKDDVEKTALADEKIVALLDGKAPTKIIVIPGRMVNIVLK</sequence>
<proteinExistence type="inferred from homology"/>
<dbReference type="PANTHER" id="PTHR43740">
    <property type="entry name" value="LEUCYL-TRNA SYNTHETASE"/>
    <property type="match status" value="1"/>
</dbReference>